<dbReference type="AlphaFoldDB" id="A0A0T6LKX7"/>
<protein>
    <recommendedName>
        <fullName evidence="4">HTH araC/xylS-type domain-containing protein</fullName>
    </recommendedName>
</protein>
<dbReference type="InterPro" id="IPR018062">
    <property type="entry name" value="HTH_AraC-typ_CS"/>
</dbReference>
<dbReference type="Gene3D" id="1.10.10.60">
    <property type="entry name" value="Homeodomain-like"/>
    <property type="match status" value="1"/>
</dbReference>
<evidence type="ECO:0000313" key="6">
    <source>
        <dbReference type="Proteomes" id="UP000050867"/>
    </source>
</evidence>
<dbReference type="eggNOG" id="COG2207">
    <property type="taxonomic scope" value="Bacteria"/>
</dbReference>
<sequence>MSEQLAARRGLRTLVDSHDLDETREIISGAYSPYELSCLRRPQDFSAWYAEGGFPGITVSGLAYGAETLVAPEPLTSYLLVCEVTAGRVRVMSPNREERDVAAGSLYVLDPHRSFRVHWQPGARMTTIRMSRELVERAAADSLGLDQPVRTRFTLQPAVSAAAARSWARISATLRQEVLEGGAATSSPLVAAALSQTAAATLVATHQITTDGVAVRRDGVVGHAAVRRAAAYLEDNAHQPVTVHEVAAAARLSTRALQEAFRRHLGTTPLGYLREVRLARAHDELKDGGAPGLTVTQVAYRWGFSNLGRFSALYRERYGQPPSHTLRG</sequence>
<dbReference type="InterPro" id="IPR035418">
    <property type="entry name" value="AraC-bd_2"/>
</dbReference>
<comment type="caution">
    <text evidence="5">The sequence shown here is derived from an EMBL/GenBank/DDBJ whole genome shotgun (WGS) entry which is preliminary data.</text>
</comment>
<keyword evidence="1" id="KW-0805">Transcription regulation</keyword>
<evidence type="ECO:0000313" key="5">
    <source>
        <dbReference type="EMBL" id="KRV46718.1"/>
    </source>
</evidence>
<dbReference type="RefSeq" id="WP_018382325.1">
    <property type="nucleotide sequence ID" value="NZ_LLZU01000039.1"/>
</dbReference>
<proteinExistence type="predicted"/>
<dbReference type="PROSITE" id="PS00041">
    <property type="entry name" value="HTH_ARAC_FAMILY_1"/>
    <property type="match status" value="1"/>
</dbReference>
<dbReference type="InterPro" id="IPR050204">
    <property type="entry name" value="AraC_XylS_family_regulators"/>
</dbReference>
<dbReference type="EMBL" id="LLZU01000039">
    <property type="protein sequence ID" value="KRV46718.1"/>
    <property type="molecule type" value="Genomic_DNA"/>
</dbReference>
<keyword evidence="3" id="KW-0804">Transcription</keyword>
<dbReference type="STRING" id="76728.AQ490_12705"/>
<accession>A0A0T6LKX7</accession>
<feature type="domain" description="HTH araC/xylS-type" evidence="4">
    <location>
        <begin position="227"/>
        <end position="328"/>
    </location>
</feature>
<organism evidence="5 6">
    <name type="scientific">Wenjunlia vitaminophila</name>
    <name type="common">Streptomyces vitaminophilus</name>
    <dbReference type="NCBI Taxonomy" id="76728"/>
    <lineage>
        <taxon>Bacteria</taxon>
        <taxon>Bacillati</taxon>
        <taxon>Actinomycetota</taxon>
        <taxon>Actinomycetes</taxon>
        <taxon>Kitasatosporales</taxon>
        <taxon>Streptomycetaceae</taxon>
        <taxon>Wenjunlia</taxon>
    </lineage>
</organism>
<dbReference type="Pfam" id="PF12833">
    <property type="entry name" value="HTH_18"/>
    <property type="match status" value="1"/>
</dbReference>
<reference evidence="5 6" key="1">
    <citation type="submission" date="2015-10" db="EMBL/GenBank/DDBJ databases">
        <title>Draft genome sequence of pyrrolomycin-producing Streptomyces vitaminophilus.</title>
        <authorList>
            <person name="Graham D.E."/>
            <person name="Mahan K.M."/>
            <person name="Klingeman D.M."/>
            <person name="Hettich R.L."/>
            <person name="Parry R.J."/>
        </authorList>
    </citation>
    <scope>NUCLEOTIDE SEQUENCE [LARGE SCALE GENOMIC DNA]</scope>
    <source>
        <strain evidence="5 6">ATCC 31673</strain>
    </source>
</reference>
<dbReference type="Pfam" id="PF14525">
    <property type="entry name" value="AraC_binding_2"/>
    <property type="match status" value="1"/>
</dbReference>
<dbReference type="SUPFAM" id="SSF46689">
    <property type="entry name" value="Homeodomain-like"/>
    <property type="match status" value="2"/>
</dbReference>
<dbReference type="InterPro" id="IPR009057">
    <property type="entry name" value="Homeodomain-like_sf"/>
</dbReference>
<evidence type="ECO:0000256" key="3">
    <source>
        <dbReference type="ARBA" id="ARBA00023163"/>
    </source>
</evidence>
<evidence type="ECO:0000256" key="2">
    <source>
        <dbReference type="ARBA" id="ARBA00023125"/>
    </source>
</evidence>
<dbReference type="PROSITE" id="PS01124">
    <property type="entry name" value="HTH_ARAC_FAMILY_2"/>
    <property type="match status" value="1"/>
</dbReference>
<keyword evidence="2" id="KW-0238">DNA-binding</keyword>
<dbReference type="SMART" id="SM00342">
    <property type="entry name" value="HTH_ARAC"/>
    <property type="match status" value="1"/>
</dbReference>
<dbReference type="Proteomes" id="UP000050867">
    <property type="component" value="Unassembled WGS sequence"/>
</dbReference>
<dbReference type="InterPro" id="IPR018060">
    <property type="entry name" value="HTH_AraC"/>
</dbReference>
<evidence type="ECO:0000259" key="4">
    <source>
        <dbReference type="PROSITE" id="PS01124"/>
    </source>
</evidence>
<keyword evidence="6" id="KW-1185">Reference proteome</keyword>
<gene>
    <name evidence="5" type="ORF">AQ490_12705</name>
</gene>
<evidence type="ECO:0000256" key="1">
    <source>
        <dbReference type="ARBA" id="ARBA00023015"/>
    </source>
</evidence>
<dbReference type="GO" id="GO:0043565">
    <property type="term" value="F:sequence-specific DNA binding"/>
    <property type="evidence" value="ECO:0007669"/>
    <property type="project" value="InterPro"/>
</dbReference>
<dbReference type="PANTHER" id="PTHR46796">
    <property type="entry name" value="HTH-TYPE TRANSCRIPTIONAL ACTIVATOR RHAS-RELATED"/>
    <property type="match status" value="1"/>
</dbReference>
<dbReference type="GO" id="GO:0003700">
    <property type="term" value="F:DNA-binding transcription factor activity"/>
    <property type="evidence" value="ECO:0007669"/>
    <property type="project" value="InterPro"/>
</dbReference>
<name>A0A0T6LKX7_WENVI</name>